<proteinExistence type="predicted"/>
<protein>
    <submittedName>
        <fullName evidence="1">Uncharacterized protein</fullName>
    </submittedName>
</protein>
<reference evidence="1" key="1">
    <citation type="submission" date="2020-01" db="EMBL/GenBank/DDBJ databases">
        <authorList>
            <person name="Mishra B."/>
        </authorList>
    </citation>
    <scope>NUCLEOTIDE SEQUENCE [LARGE SCALE GENOMIC DNA]</scope>
</reference>
<comment type="caution">
    <text evidence="1">The sequence shown here is derived from an EMBL/GenBank/DDBJ whole genome shotgun (WGS) entry which is preliminary data.</text>
</comment>
<gene>
    <name evidence="1" type="ORF">MERR_LOCUS6956</name>
</gene>
<evidence type="ECO:0000313" key="1">
    <source>
        <dbReference type="EMBL" id="CAA7019721.1"/>
    </source>
</evidence>
<evidence type="ECO:0000313" key="2">
    <source>
        <dbReference type="Proteomes" id="UP000467841"/>
    </source>
</evidence>
<name>A0A6D2I3B5_9BRAS</name>
<dbReference type="EMBL" id="CACVBM020000477">
    <property type="protein sequence ID" value="CAA7019721.1"/>
    <property type="molecule type" value="Genomic_DNA"/>
</dbReference>
<dbReference type="AlphaFoldDB" id="A0A6D2I3B5"/>
<sequence length="105" mass="11848">MPFLLRLSPNRHDQEIEEETTQLLNDSQTDCELRSRPGTVKVPEVEIHLRKSDKGPIDVFKSNLVLGSCVYGLINHQHADRIIKAMSGAGDFRDWAADFLSTVND</sequence>
<accession>A0A6D2I3B5</accession>
<organism evidence="1 2">
    <name type="scientific">Microthlaspi erraticum</name>
    <dbReference type="NCBI Taxonomy" id="1685480"/>
    <lineage>
        <taxon>Eukaryota</taxon>
        <taxon>Viridiplantae</taxon>
        <taxon>Streptophyta</taxon>
        <taxon>Embryophyta</taxon>
        <taxon>Tracheophyta</taxon>
        <taxon>Spermatophyta</taxon>
        <taxon>Magnoliopsida</taxon>
        <taxon>eudicotyledons</taxon>
        <taxon>Gunneridae</taxon>
        <taxon>Pentapetalae</taxon>
        <taxon>rosids</taxon>
        <taxon>malvids</taxon>
        <taxon>Brassicales</taxon>
        <taxon>Brassicaceae</taxon>
        <taxon>Coluteocarpeae</taxon>
        <taxon>Microthlaspi</taxon>
    </lineage>
</organism>
<keyword evidence="2" id="KW-1185">Reference proteome</keyword>
<dbReference type="OrthoDB" id="2015130at2759"/>
<dbReference type="Proteomes" id="UP000467841">
    <property type="component" value="Unassembled WGS sequence"/>
</dbReference>